<dbReference type="Proteomes" id="UP000267223">
    <property type="component" value="Unassembled WGS sequence"/>
</dbReference>
<evidence type="ECO:0000313" key="2">
    <source>
        <dbReference type="Proteomes" id="UP000267223"/>
    </source>
</evidence>
<accession>A0A3M9N365</accession>
<protein>
    <recommendedName>
        <fullName evidence="3">Glycosyltransferase</fullName>
    </recommendedName>
</protein>
<comment type="caution">
    <text evidence="1">The sequence shown here is derived from an EMBL/GenBank/DDBJ whole genome shotgun (WGS) entry which is preliminary data.</text>
</comment>
<gene>
    <name evidence="1" type="ORF">EFY79_20295</name>
</gene>
<dbReference type="SUPFAM" id="SSF53756">
    <property type="entry name" value="UDP-Glycosyltransferase/glycogen phosphorylase"/>
    <property type="match status" value="1"/>
</dbReference>
<reference evidence="1 2" key="1">
    <citation type="submission" date="2018-11" db="EMBL/GenBank/DDBJ databases">
        <title>Draft genome sequence of Ferruginibacter sp. BO-59.</title>
        <authorList>
            <person name="Im W.T."/>
        </authorList>
    </citation>
    <scope>NUCLEOTIDE SEQUENCE [LARGE SCALE GENOMIC DNA]</scope>
    <source>
        <strain evidence="1 2">BO-59</strain>
    </source>
</reference>
<dbReference type="EMBL" id="RJJR01000026">
    <property type="protein sequence ID" value="RNI32176.1"/>
    <property type="molecule type" value="Genomic_DNA"/>
</dbReference>
<evidence type="ECO:0008006" key="3">
    <source>
        <dbReference type="Google" id="ProtNLM"/>
    </source>
</evidence>
<name>A0A3M9N365_9BACT</name>
<dbReference type="RefSeq" id="WP_123122592.1">
    <property type="nucleotide sequence ID" value="NZ_RJJR01000026.1"/>
</dbReference>
<sequence>MNIPKRILYLTTLNLATNPRLVKEIRLALDNSFSVEVICFEFENWSKENNEKLKKELANVKFITIPAGRKPFLPWVLSVVKEQMCRKLVLLFKSEKILANAVSRRSSLVIKNLNKVSKPDWVIGHNPGALRAAKFAAEKFTCGAGFDVEDYHPGEGSNVFLQNLSRKLMQRVLPKMNYVSFAAPLIMEEVKKEATAGNKNWFTVLNYFPSAEFCRPGNTNTGKLKLVWFSQNISFGRGLEQLIPAIKSNPGIELHLFGNCNESFRSQWLFGSDNIYLHSSLPQSELHWQLANYDVGLALEENENNLNRNLCLTNKILAYYQSGLYILASKTKAQERFIKENPDHGMLTSLSSGDLIQTIQKLVEQKESLRKLSPERYENAKEYGWEKESAKLVEIWKEYH</sequence>
<dbReference type="OrthoDB" id="1406894at2"/>
<dbReference type="AlphaFoldDB" id="A0A3M9N365"/>
<proteinExistence type="predicted"/>
<keyword evidence="2" id="KW-1185">Reference proteome</keyword>
<evidence type="ECO:0000313" key="1">
    <source>
        <dbReference type="EMBL" id="RNI32176.1"/>
    </source>
</evidence>
<dbReference type="Gene3D" id="3.40.50.2000">
    <property type="entry name" value="Glycogen Phosphorylase B"/>
    <property type="match status" value="1"/>
</dbReference>
<organism evidence="1 2">
    <name type="scientific">Hanamia caeni</name>
    <dbReference type="NCBI Taxonomy" id="2294116"/>
    <lineage>
        <taxon>Bacteria</taxon>
        <taxon>Pseudomonadati</taxon>
        <taxon>Bacteroidota</taxon>
        <taxon>Chitinophagia</taxon>
        <taxon>Chitinophagales</taxon>
        <taxon>Chitinophagaceae</taxon>
        <taxon>Hanamia</taxon>
    </lineage>
</organism>